<reference evidence="3" key="2">
    <citation type="journal article" date="2013" name="PLoS Genet.">
        <title>Comparative genome structure, secondary metabolite, and effector coding capacity across Cochliobolus pathogens.</title>
        <authorList>
            <person name="Condon B.J."/>
            <person name="Leng Y."/>
            <person name="Wu D."/>
            <person name="Bushley K.E."/>
            <person name="Ohm R.A."/>
            <person name="Otillar R."/>
            <person name="Martin J."/>
            <person name="Schackwitz W."/>
            <person name="Grimwood J."/>
            <person name="MohdZainudin N."/>
            <person name="Xue C."/>
            <person name="Wang R."/>
            <person name="Manning V.A."/>
            <person name="Dhillon B."/>
            <person name="Tu Z.J."/>
            <person name="Steffenson B.J."/>
            <person name="Salamov A."/>
            <person name="Sun H."/>
            <person name="Lowry S."/>
            <person name="LaButti K."/>
            <person name="Han J."/>
            <person name="Copeland A."/>
            <person name="Lindquist E."/>
            <person name="Barry K."/>
            <person name="Schmutz J."/>
            <person name="Baker S.E."/>
            <person name="Ciuffetti L.M."/>
            <person name="Grigoriev I.V."/>
            <person name="Zhong S."/>
            <person name="Turgeon B.G."/>
        </authorList>
    </citation>
    <scope>NUCLEOTIDE SEQUENCE [LARGE SCALE GENOMIC DNA]</scope>
    <source>
        <strain evidence="3">ND90Pr / ATCC 201652</strain>
    </source>
</reference>
<evidence type="ECO:0000313" key="3">
    <source>
        <dbReference type="Proteomes" id="UP000016934"/>
    </source>
</evidence>
<dbReference type="Proteomes" id="UP000016934">
    <property type="component" value="Unassembled WGS sequence"/>
</dbReference>
<dbReference type="RefSeq" id="XP_007694783.1">
    <property type="nucleotide sequence ID" value="XM_007696593.1"/>
</dbReference>
<proteinExistence type="predicted"/>
<keyword evidence="3" id="KW-1185">Reference proteome</keyword>
<evidence type="ECO:0000313" key="2">
    <source>
        <dbReference type="EMBL" id="EMD69466.1"/>
    </source>
</evidence>
<dbReference type="EMBL" id="KB445637">
    <property type="protein sequence ID" value="EMD69466.1"/>
    <property type="molecule type" value="Genomic_DNA"/>
</dbReference>
<dbReference type="HOGENOM" id="CLU_2426867_0_0_1"/>
<sequence length="91" mass="10121">MESRPTRRTRVLSRAPGFSAHRPNDVQTTAAGPRSCLVHLDFTGPIVTRVTSLYIDSYVAWELSSSSNTTSCIPRDCSPERSPLHFVFDPN</sequence>
<organism evidence="2 3">
    <name type="scientific">Cochliobolus sativus (strain ND90Pr / ATCC 201652)</name>
    <name type="common">Common root rot and spot blotch fungus</name>
    <name type="synonym">Bipolaris sorokiniana</name>
    <dbReference type="NCBI Taxonomy" id="665912"/>
    <lineage>
        <taxon>Eukaryota</taxon>
        <taxon>Fungi</taxon>
        <taxon>Dikarya</taxon>
        <taxon>Ascomycota</taxon>
        <taxon>Pezizomycotina</taxon>
        <taxon>Dothideomycetes</taxon>
        <taxon>Pleosporomycetidae</taxon>
        <taxon>Pleosporales</taxon>
        <taxon>Pleosporineae</taxon>
        <taxon>Pleosporaceae</taxon>
        <taxon>Bipolaris</taxon>
    </lineage>
</organism>
<evidence type="ECO:0000256" key="1">
    <source>
        <dbReference type="SAM" id="MobiDB-lite"/>
    </source>
</evidence>
<accession>M2TJW3</accession>
<feature type="region of interest" description="Disordered" evidence="1">
    <location>
        <begin position="1"/>
        <end position="30"/>
    </location>
</feature>
<reference evidence="2 3" key="1">
    <citation type="journal article" date="2012" name="PLoS Pathog.">
        <title>Diverse lifestyles and strategies of plant pathogenesis encoded in the genomes of eighteen Dothideomycetes fungi.</title>
        <authorList>
            <person name="Ohm R.A."/>
            <person name="Feau N."/>
            <person name="Henrissat B."/>
            <person name="Schoch C.L."/>
            <person name="Horwitz B.A."/>
            <person name="Barry K.W."/>
            <person name="Condon B.J."/>
            <person name="Copeland A.C."/>
            <person name="Dhillon B."/>
            <person name="Glaser F."/>
            <person name="Hesse C.N."/>
            <person name="Kosti I."/>
            <person name="LaButti K."/>
            <person name="Lindquist E.A."/>
            <person name="Lucas S."/>
            <person name="Salamov A.A."/>
            <person name="Bradshaw R.E."/>
            <person name="Ciuffetti L."/>
            <person name="Hamelin R.C."/>
            <person name="Kema G.H.J."/>
            <person name="Lawrence C."/>
            <person name="Scott J.A."/>
            <person name="Spatafora J.W."/>
            <person name="Turgeon B.G."/>
            <person name="de Wit P.J.G.M."/>
            <person name="Zhong S."/>
            <person name="Goodwin S.B."/>
            <person name="Grigoriev I.V."/>
        </authorList>
    </citation>
    <scope>NUCLEOTIDE SEQUENCE [LARGE SCALE GENOMIC DNA]</scope>
    <source>
        <strain evidence="3">ND90Pr / ATCC 201652</strain>
    </source>
</reference>
<dbReference type="KEGG" id="bsc:COCSADRAFT_210295"/>
<feature type="compositionally biased region" description="Basic residues" evidence="1">
    <location>
        <begin position="1"/>
        <end position="11"/>
    </location>
</feature>
<name>M2TJW3_COCSN</name>
<dbReference type="AlphaFoldDB" id="M2TJW3"/>
<protein>
    <submittedName>
        <fullName evidence="2">Uncharacterized protein</fullName>
    </submittedName>
</protein>
<dbReference type="GeneID" id="19134385"/>
<gene>
    <name evidence="2" type="ORF">COCSADRAFT_210295</name>
</gene>